<feature type="compositionally biased region" description="Basic and acidic residues" evidence="1">
    <location>
        <begin position="45"/>
        <end position="58"/>
    </location>
</feature>
<accession>A0AAV1UXF8</accession>
<protein>
    <submittedName>
        <fullName evidence="2">Uncharacterized protein</fullName>
    </submittedName>
</protein>
<feature type="compositionally biased region" description="Low complexity" evidence="1">
    <location>
        <begin position="22"/>
        <end position="35"/>
    </location>
</feature>
<sequence length="573" mass="63836">MRCASKAAESASARLWVDAEAETTATDASSVAEATQPVSLGDAGAGHEDTHVFTKHELGVSYSPDTEDGSVSTAIESKPPAKRGMDDALRRSIFGSSDESDEPSPKRRRSRSRYLGANSGVGSPMDTTSQRGASTSVGTSQEERDRSVLRLAPEKKAWMPPKSVMDHLSATTSDRYRTRLFDSSRIHHLDPSAKNYRAEHEFFIDAFFKHRWYSGNHKRDGPSLLQAWNAYIHNLEDVGRDAWNDKLIKARDKFEKRTPTGARYKLHRLSREKGLPCISWGDSCPCCVNNSARAPKEAYLPNSPWWRVRISSEVYEGIDSLKSLYDRAGKTFSGGPSAAQDVPRRTAQPDPVRRSSVGSGAPKNPRTRDNRATGRGNSSDVRSHRGGSTAAQPDSTGHRESPPTEMEEEGKRSSNYRGGACVPESLFDRSTLALRGDLGHERDRRLQLADTVLRHRAEFVFAQLENERALTSLRDELRVARGDVERSRAEITALQTLVDAHHREHKALCEMLERKGVLHRKKQRTDGTAKADQRKTWDAFASYVVTRSCMHCPGGVIHEMGRCTWVVVYCYPS</sequence>
<reference evidence="2" key="1">
    <citation type="submission" date="2024-01" db="EMBL/GenBank/DDBJ databases">
        <authorList>
            <person name="Webb A."/>
        </authorList>
    </citation>
    <scope>NUCLEOTIDE SEQUENCE</scope>
    <source>
        <strain evidence="2">Pm1</strain>
    </source>
</reference>
<feature type="compositionally biased region" description="Polar residues" evidence="1">
    <location>
        <begin position="125"/>
        <end position="140"/>
    </location>
</feature>
<proteinExistence type="predicted"/>
<feature type="region of interest" description="Disordered" evidence="1">
    <location>
        <begin position="1"/>
        <end position="147"/>
    </location>
</feature>
<evidence type="ECO:0000256" key="1">
    <source>
        <dbReference type="SAM" id="MobiDB-lite"/>
    </source>
</evidence>
<feature type="region of interest" description="Disordered" evidence="1">
    <location>
        <begin position="332"/>
        <end position="419"/>
    </location>
</feature>
<comment type="caution">
    <text evidence="2">The sequence shown here is derived from an EMBL/GenBank/DDBJ whole genome shotgun (WGS) entry which is preliminary data.</text>
</comment>
<organism evidence="2 3">
    <name type="scientific">Peronospora matthiolae</name>
    <dbReference type="NCBI Taxonomy" id="2874970"/>
    <lineage>
        <taxon>Eukaryota</taxon>
        <taxon>Sar</taxon>
        <taxon>Stramenopiles</taxon>
        <taxon>Oomycota</taxon>
        <taxon>Peronosporomycetes</taxon>
        <taxon>Peronosporales</taxon>
        <taxon>Peronosporaceae</taxon>
        <taxon>Peronospora</taxon>
    </lineage>
</organism>
<gene>
    <name evidence="2" type="ORF">PM001_LOCUS23408</name>
</gene>
<evidence type="ECO:0000313" key="3">
    <source>
        <dbReference type="Proteomes" id="UP001162060"/>
    </source>
</evidence>
<dbReference type="EMBL" id="CAKLBY020000229">
    <property type="protein sequence ID" value="CAK7938258.1"/>
    <property type="molecule type" value="Genomic_DNA"/>
</dbReference>
<evidence type="ECO:0000313" key="2">
    <source>
        <dbReference type="EMBL" id="CAK7938258.1"/>
    </source>
</evidence>
<dbReference type="AlphaFoldDB" id="A0AAV1UXF8"/>
<name>A0AAV1UXF8_9STRA</name>
<dbReference type="Proteomes" id="UP001162060">
    <property type="component" value="Unassembled WGS sequence"/>
</dbReference>